<dbReference type="Proteomes" id="UP001596395">
    <property type="component" value="Unassembled WGS sequence"/>
</dbReference>
<dbReference type="RefSeq" id="WP_336351057.1">
    <property type="nucleotide sequence ID" value="NZ_JAZAQL010000002.1"/>
</dbReference>
<gene>
    <name evidence="2" type="ORF">ACFQGB_14720</name>
</gene>
<dbReference type="AlphaFoldDB" id="A0ABD5VF43"/>
<comment type="caution">
    <text evidence="2">The sequence shown here is derived from an EMBL/GenBank/DDBJ whole genome shotgun (WGS) entry which is preliminary data.</text>
</comment>
<evidence type="ECO:0000313" key="2">
    <source>
        <dbReference type="EMBL" id="MFC6954115.1"/>
    </source>
</evidence>
<accession>A0ABD5VF43</accession>
<evidence type="ECO:0000313" key="3">
    <source>
        <dbReference type="Proteomes" id="UP001596395"/>
    </source>
</evidence>
<proteinExistence type="predicted"/>
<name>A0ABD5VF43_9EURY</name>
<sequence>MRRVLVAVALVTVLALTGCSAFLDVGGIDEPESNRPDPSEDVLGWEDGYWWNDSVAVTASDGLSKAELEVVSARMMARIERIRGHEFTEDVEVRVLSREEYRSGGSDDPEGSPTEEQLWEATFVVGEDAGVAAAFDELYGSAVQGYYTNGRIVVIGSGADLGISRATLVHELEHALQDQQLTLRVDGRTRDATLAGRGIVEGDANYVEYLYEQRCANGTYDCVDVPESGGGAPAEYNRGLFASTFVPYAEGSTFVAAIHERGGWDAVDAVFEAQPESTEQVIHPEAYPDERPDEVDVEDRSNADWNPVGSPQVVGEATAYAMFWYNGQIPNDHYASNDDPLSRFTYDHPVTAGWGGDQLVAYENDGAYGYVWRTTWDSDADAREFADAYRDLLASKDATARGDGVFVVREGAFADAFRVVRTGDTVLVVNAPTVDALDGVHEPRNRALDGVHERRDRAVARAGTDSLFGGPLEAGV</sequence>
<dbReference type="EMBL" id="JBHSXN010000002">
    <property type="protein sequence ID" value="MFC6954115.1"/>
    <property type="molecule type" value="Genomic_DNA"/>
</dbReference>
<protein>
    <submittedName>
        <fullName evidence="2">Hvo_1808 family surface protein</fullName>
    </submittedName>
</protein>
<reference evidence="2 3" key="1">
    <citation type="journal article" date="2019" name="Int. J. Syst. Evol. Microbiol.">
        <title>The Global Catalogue of Microorganisms (GCM) 10K type strain sequencing project: providing services to taxonomists for standard genome sequencing and annotation.</title>
        <authorList>
            <consortium name="The Broad Institute Genomics Platform"/>
            <consortium name="The Broad Institute Genome Sequencing Center for Infectious Disease"/>
            <person name="Wu L."/>
            <person name="Ma J."/>
        </authorList>
    </citation>
    <scope>NUCLEOTIDE SEQUENCE [LARGE SCALE GENOMIC DNA]</scope>
    <source>
        <strain evidence="2 3">GX26</strain>
    </source>
</reference>
<dbReference type="InterPro" id="IPR047792">
    <property type="entry name" value="Hvo_1808-like"/>
</dbReference>
<organism evidence="2 3">
    <name type="scientific">Halorubellus litoreus</name>
    <dbReference type="NCBI Taxonomy" id="755308"/>
    <lineage>
        <taxon>Archaea</taxon>
        <taxon>Methanobacteriati</taxon>
        <taxon>Methanobacteriota</taxon>
        <taxon>Stenosarchaea group</taxon>
        <taxon>Halobacteria</taxon>
        <taxon>Halobacteriales</taxon>
        <taxon>Halorubellaceae</taxon>
        <taxon>Halorubellus</taxon>
    </lineage>
</organism>
<evidence type="ECO:0000256" key="1">
    <source>
        <dbReference type="SAM" id="MobiDB-lite"/>
    </source>
</evidence>
<keyword evidence="3" id="KW-1185">Reference proteome</keyword>
<feature type="region of interest" description="Disordered" evidence="1">
    <location>
        <begin position="289"/>
        <end position="309"/>
    </location>
</feature>
<dbReference type="NCBIfam" id="NF038145">
    <property type="entry name" value="Hvo_1808_fam"/>
    <property type="match status" value="1"/>
</dbReference>
<dbReference type="PROSITE" id="PS51257">
    <property type="entry name" value="PROKAR_LIPOPROTEIN"/>
    <property type="match status" value="1"/>
</dbReference>